<dbReference type="PROSITE" id="PS50042">
    <property type="entry name" value="CNMP_BINDING_3"/>
    <property type="match status" value="1"/>
</dbReference>
<evidence type="ECO:0000313" key="4">
    <source>
        <dbReference type="EMBL" id="RFU42745.1"/>
    </source>
</evidence>
<dbReference type="AlphaFoldDB" id="A0A372JRS6"/>
<organism evidence="4 5">
    <name type="scientific">Actinomadura logoneensis</name>
    <dbReference type="NCBI Taxonomy" id="2293572"/>
    <lineage>
        <taxon>Bacteria</taxon>
        <taxon>Bacillati</taxon>
        <taxon>Actinomycetota</taxon>
        <taxon>Actinomycetes</taxon>
        <taxon>Streptosporangiales</taxon>
        <taxon>Thermomonosporaceae</taxon>
        <taxon>Actinomadura</taxon>
    </lineage>
</organism>
<dbReference type="Gene3D" id="2.60.120.10">
    <property type="entry name" value="Jelly Rolls"/>
    <property type="match status" value="1"/>
</dbReference>
<sequence>MTTYPDRHNLFDPDEPPEPHEPPASKPRQTPEPRESAEPREPAGSRESAGPADDTAARADDSDEKTRRDRPAEELLRERVDRLRAQAERFGPRGERPYARELRITAQEGRCTAPEGRTAPTADTSDSSAGTSAGIGDDLLAPTQPMAWPLEEDGAAAPARPGGTGSGEWPQLAGTGARGLPPVPAAGFGRAPGRAVEGAARPGVPSVPEVVPDAVAAALPGTVPSAMPGELAAAASGGGGLPPFPGPFDEPALPEPEGWTAGSADFWSALTSVERMRFLRSSAAEVFPAGHVLWRQDVLADHVAVIWSGKVTIRVNENGVERIVAVRGPGDLIGERAALLVRTRSATVVALDRLTVLRMPIGEFAAFLAAFPRVLAVLDQQMYARLTQPRIGGYDAPAVARPTLPAFRGSGPPRLPRDLAGTHEWAGQVCSIMFVDVVGFSAPHRNDQDRMELRRVLYEAVPAALEGSGVPWAACYHEDRGDGILIVVPPQTPPDQVVTPMLSLLTARLRRHNHAASEAMRLRVRMSLHIGPVMPDREGVNSAAVIQAARLLDAPDLRHRMADTDADVGFVASEYVYDNVLAWGPGLINPRSFQRIRFRAKNAAYTGFMHLSQATS</sequence>
<dbReference type="SMART" id="SM00100">
    <property type="entry name" value="cNMP"/>
    <property type="match status" value="1"/>
</dbReference>
<feature type="region of interest" description="Disordered" evidence="1">
    <location>
        <begin position="230"/>
        <end position="256"/>
    </location>
</feature>
<accession>A0A372JRS6</accession>
<dbReference type="GO" id="GO:0004016">
    <property type="term" value="F:adenylate cyclase activity"/>
    <property type="evidence" value="ECO:0007669"/>
    <property type="project" value="UniProtKB-ARBA"/>
</dbReference>
<dbReference type="InterPro" id="IPR001054">
    <property type="entry name" value="A/G_cyclase"/>
</dbReference>
<dbReference type="PROSITE" id="PS50125">
    <property type="entry name" value="GUANYLATE_CYCLASE_2"/>
    <property type="match status" value="1"/>
</dbReference>
<proteinExistence type="predicted"/>
<protein>
    <recommendedName>
        <fullName evidence="6">Cyclic nucleotide-binding domain-containing protein</fullName>
    </recommendedName>
</protein>
<evidence type="ECO:0000259" key="2">
    <source>
        <dbReference type="PROSITE" id="PS50042"/>
    </source>
</evidence>
<dbReference type="SUPFAM" id="SSF51206">
    <property type="entry name" value="cAMP-binding domain-like"/>
    <property type="match status" value="1"/>
</dbReference>
<dbReference type="RefSeq" id="WP_117356289.1">
    <property type="nucleotide sequence ID" value="NZ_QURH01000099.1"/>
</dbReference>
<evidence type="ECO:0000259" key="3">
    <source>
        <dbReference type="PROSITE" id="PS50125"/>
    </source>
</evidence>
<dbReference type="EMBL" id="QURH01000099">
    <property type="protein sequence ID" value="RFU42745.1"/>
    <property type="molecule type" value="Genomic_DNA"/>
</dbReference>
<dbReference type="InterPro" id="IPR000595">
    <property type="entry name" value="cNMP-bd_dom"/>
</dbReference>
<dbReference type="GO" id="GO:0009190">
    <property type="term" value="P:cyclic nucleotide biosynthetic process"/>
    <property type="evidence" value="ECO:0007669"/>
    <property type="project" value="InterPro"/>
</dbReference>
<feature type="domain" description="Guanylate cyclase" evidence="3">
    <location>
        <begin position="431"/>
        <end position="552"/>
    </location>
</feature>
<dbReference type="GO" id="GO:0003700">
    <property type="term" value="F:DNA-binding transcription factor activity"/>
    <property type="evidence" value="ECO:0007669"/>
    <property type="project" value="TreeGrafter"/>
</dbReference>
<dbReference type="GO" id="GO:0005829">
    <property type="term" value="C:cytosol"/>
    <property type="evidence" value="ECO:0007669"/>
    <property type="project" value="TreeGrafter"/>
</dbReference>
<evidence type="ECO:0000313" key="5">
    <source>
        <dbReference type="Proteomes" id="UP000261811"/>
    </source>
</evidence>
<name>A0A372JRS6_9ACTN</name>
<feature type="compositionally biased region" description="Low complexity" evidence="1">
    <location>
        <begin position="118"/>
        <end position="138"/>
    </location>
</feature>
<feature type="domain" description="Cyclic nucleotide-binding" evidence="2">
    <location>
        <begin position="266"/>
        <end position="385"/>
    </location>
</feature>
<comment type="caution">
    <text evidence="4">The sequence shown here is derived from an EMBL/GenBank/DDBJ whole genome shotgun (WGS) entry which is preliminary data.</text>
</comment>
<dbReference type="Proteomes" id="UP000261811">
    <property type="component" value="Unassembled WGS sequence"/>
</dbReference>
<feature type="region of interest" description="Disordered" evidence="1">
    <location>
        <begin position="1"/>
        <end position="138"/>
    </location>
</feature>
<dbReference type="CDD" id="cd00038">
    <property type="entry name" value="CAP_ED"/>
    <property type="match status" value="1"/>
</dbReference>
<gene>
    <name evidence="4" type="ORF">DZF91_04845</name>
</gene>
<dbReference type="PANTHER" id="PTHR24567">
    <property type="entry name" value="CRP FAMILY TRANSCRIPTIONAL REGULATORY PROTEIN"/>
    <property type="match status" value="1"/>
</dbReference>
<dbReference type="Gene3D" id="3.30.70.1230">
    <property type="entry name" value="Nucleotide cyclase"/>
    <property type="match status" value="1"/>
</dbReference>
<dbReference type="InterPro" id="IPR029787">
    <property type="entry name" value="Nucleotide_cyclase"/>
</dbReference>
<evidence type="ECO:0000256" key="1">
    <source>
        <dbReference type="SAM" id="MobiDB-lite"/>
    </source>
</evidence>
<dbReference type="InterPro" id="IPR018490">
    <property type="entry name" value="cNMP-bd_dom_sf"/>
</dbReference>
<feature type="compositionally biased region" description="Basic and acidic residues" evidence="1">
    <location>
        <begin position="55"/>
        <end position="103"/>
    </location>
</feature>
<evidence type="ECO:0008006" key="6">
    <source>
        <dbReference type="Google" id="ProtNLM"/>
    </source>
</evidence>
<reference evidence="4 5" key="1">
    <citation type="submission" date="2018-08" db="EMBL/GenBank/DDBJ databases">
        <title>Actinomadura jelena sp. nov., a novel Actinomycete isolated from soil in Chad.</title>
        <authorList>
            <person name="Shi L."/>
        </authorList>
    </citation>
    <scope>NUCLEOTIDE SEQUENCE [LARGE SCALE GENOMIC DNA]</scope>
    <source>
        <strain evidence="4 5">NEAU-G17</strain>
    </source>
</reference>
<dbReference type="InterPro" id="IPR050397">
    <property type="entry name" value="Env_Response_Regulators"/>
</dbReference>
<dbReference type="Pfam" id="PF00027">
    <property type="entry name" value="cNMP_binding"/>
    <property type="match status" value="1"/>
</dbReference>
<dbReference type="GO" id="GO:0035556">
    <property type="term" value="P:intracellular signal transduction"/>
    <property type="evidence" value="ECO:0007669"/>
    <property type="project" value="InterPro"/>
</dbReference>
<keyword evidence="5" id="KW-1185">Reference proteome</keyword>
<dbReference type="PANTHER" id="PTHR24567:SF74">
    <property type="entry name" value="HTH-TYPE TRANSCRIPTIONAL REGULATOR ARCR"/>
    <property type="match status" value="1"/>
</dbReference>
<feature type="compositionally biased region" description="Basic and acidic residues" evidence="1">
    <location>
        <begin position="1"/>
        <end position="44"/>
    </location>
</feature>
<dbReference type="SUPFAM" id="SSF55073">
    <property type="entry name" value="Nucleotide cyclase"/>
    <property type="match status" value="1"/>
</dbReference>
<dbReference type="InterPro" id="IPR014710">
    <property type="entry name" value="RmlC-like_jellyroll"/>
</dbReference>
<dbReference type="OrthoDB" id="3482507at2"/>